<sequence length="708" mass="81030">MDLQGRNSSASHPASGDLAEDLKSFVLKHETKGRSGTDGPAISAIHGQSGVPRRHTRVEIGFAENTPRPNLTLAKSEQGALDQDVSRIRTRNSLESISTCVDHGDSYRLSNRDTTPPSTDQSDVPPQRREELLHAVGQYDRLEPKDPGSRLVLQKHLFNALERQSNDKEFLPLQALDDFITESTVRRELGAEFDQLSESELDDCVHYVCSRQKISNPETRHLKFTSGQRIFALLVLIERLDSFLNLMSQGLRDIDLPLKDDCRSSSRRTKTFTCFQSWSPFSLRSFDEWQWKLLAPYFSTTKDREERVLFYSLPAPTVMPWLSETEPRSEDSKPDRFGGYSTVKKVKIHPSHHNFQFPEGCEPCFAVKKLFTSKKDDFDREVDALKKFNNRANSNLVQLLATYRHGKNFCLLFPGADGNLKDLWKDNPEPVAEPSCKRAMWMAEVCHGIATGLSQIHQHRTTEEIRRDAIEIAKKDKKGDSPAGILSNTPANLRQNEARFGRHGDIKPENILWFKHYKADSYLGVLQISDFGLTRFHRKHSLSKHMSEAVGGQTYRAPESDAHTTGNRFDQSYDIWALGCVYLEFITWYLLGWDQVDQFSQGRSDEEKEVLKSSKKDGFPEEFPEDKFFKLDDDGAQAVVKESVTRWFTVLHSRPDCTDYIHRFLYFVEGRMLRVMKSERAECGEVAGELCKLLEQCDKHPEFCLRCT</sequence>
<feature type="compositionally biased region" description="Basic and acidic residues" evidence="1">
    <location>
        <begin position="20"/>
        <end position="35"/>
    </location>
</feature>
<accession>A0A4U6XGJ8</accession>
<dbReference type="Proteomes" id="UP000310108">
    <property type="component" value="Unassembled WGS sequence"/>
</dbReference>
<dbReference type="PANTHER" id="PTHR24359:SF37">
    <property type="entry name" value="PROTEIN KINASE DOMAIN-CONTAINING PROTEIN"/>
    <property type="match status" value="1"/>
</dbReference>
<evidence type="ECO:0000259" key="2">
    <source>
        <dbReference type="PROSITE" id="PS50011"/>
    </source>
</evidence>
<proteinExistence type="predicted"/>
<keyword evidence="4" id="KW-1185">Reference proteome</keyword>
<gene>
    <name evidence="3" type="ORF">CTA1_3970</name>
</gene>
<evidence type="ECO:0000313" key="4">
    <source>
        <dbReference type="Proteomes" id="UP000310108"/>
    </source>
</evidence>
<dbReference type="GO" id="GO:0005524">
    <property type="term" value="F:ATP binding"/>
    <property type="evidence" value="ECO:0007669"/>
    <property type="project" value="InterPro"/>
</dbReference>
<dbReference type="PANTHER" id="PTHR24359">
    <property type="entry name" value="SERINE/THREONINE-PROTEIN KINASE SBK1"/>
    <property type="match status" value="1"/>
</dbReference>
<comment type="caution">
    <text evidence="3">The sequence shown here is derived from an EMBL/GenBank/DDBJ whole genome shotgun (WGS) entry which is preliminary data.</text>
</comment>
<feature type="domain" description="Protein kinase" evidence="2">
    <location>
        <begin position="329"/>
        <end position="703"/>
    </location>
</feature>
<feature type="compositionally biased region" description="Polar residues" evidence="1">
    <location>
        <begin position="108"/>
        <end position="124"/>
    </location>
</feature>
<feature type="region of interest" description="Disordered" evidence="1">
    <location>
        <begin position="1"/>
        <end position="54"/>
    </location>
</feature>
<dbReference type="InterPro" id="IPR000719">
    <property type="entry name" value="Prot_kinase_dom"/>
</dbReference>
<protein>
    <recommendedName>
        <fullName evidence="2">Protein kinase domain-containing protein</fullName>
    </recommendedName>
</protein>
<dbReference type="GO" id="GO:0004674">
    <property type="term" value="F:protein serine/threonine kinase activity"/>
    <property type="evidence" value="ECO:0007669"/>
    <property type="project" value="TreeGrafter"/>
</dbReference>
<dbReference type="PROSITE" id="PS50011">
    <property type="entry name" value="PROTEIN_KINASE_DOM"/>
    <property type="match status" value="1"/>
</dbReference>
<dbReference type="Gene3D" id="1.10.510.10">
    <property type="entry name" value="Transferase(Phosphotransferase) domain 1"/>
    <property type="match status" value="2"/>
</dbReference>
<evidence type="ECO:0000256" key="1">
    <source>
        <dbReference type="SAM" id="MobiDB-lite"/>
    </source>
</evidence>
<dbReference type="SMART" id="SM00220">
    <property type="entry name" value="S_TKc"/>
    <property type="match status" value="1"/>
</dbReference>
<dbReference type="EMBL" id="PJEX01000120">
    <property type="protein sequence ID" value="TKW54831.1"/>
    <property type="molecule type" value="Genomic_DNA"/>
</dbReference>
<reference evidence="3 4" key="1">
    <citation type="journal article" date="2019" name="PLoS ONE">
        <title>Comparative genome analysis indicates high evolutionary potential of pathogenicity genes in Colletotrichum tanaceti.</title>
        <authorList>
            <person name="Lelwala R.V."/>
            <person name="Korhonen P.K."/>
            <person name="Young N.D."/>
            <person name="Scott J.B."/>
            <person name="Ades P.A."/>
            <person name="Gasser R.B."/>
            <person name="Taylor P.W.J."/>
        </authorList>
    </citation>
    <scope>NUCLEOTIDE SEQUENCE [LARGE SCALE GENOMIC DNA]</scope>
    <source>
        <strain evidence="3">BRIP57314</strain>
    </source>
</reference>
<dbReference type="AlphaFoldDB" id="A0A4U6XGJ8"/>
<feature type="compositionally biased region" description="Polar residues" evidence="1">
    <location>
        <begin position="1"/>
        <end position="12"/>
    </location>
</feature>
<dbReference type="SUPFAM" id="SSF56112">
    <property type="entry name" value="Protein kinase-like (PK-like)"/>
    <property type="match status" value="1"/>
</dbReference>
<feature type="region of interest" description="Disordered" evidence="1">
    <location>
        <begin position="103"/>
        <end position="127"/>
    </location>
</feature>
<dbReference type="Pfam" id="PF00069">
    <property type="entry name" value="Pkinase"/>
    <property type="match status" value="1"/>
</dbReference>
<evidence type="ECO:0000313" key="3">
    <source>
        <dbReference type="EMBL" id="TKW54831.1"/>
    </source>
</evidence>
<dbReference type="InterPro" id="IPR011009">
    <property type="entry name" value="Kinase-like_dom_sf"/>
</dbReference>
<name>A0A4U6XGJ8_9PEZI</name>
<organism evidence="3 4">
    <name type="scientific">Colletotrichum tanaceti</name>
    <dbReference type="NCBI Taxonomy" id="1306861"/>
    <lineage>
        <taxon>Eukaryota</taxon>
        <taxon>Fungi</taxon>
        <taxon>Dikarya</taxon>
        <taxon>Ascomycota</taxon>
        <taxon>Pezizomycotina</taxon>
        <taxon>Sordariomycetes</taxon>
        <taxon>Hypocreomycetidae</taxon>
        <taxon>Glomerellales</taxon>
        <taxon>Glomerellaceae</taxon>
        <taxon>Colletotrichum</taxon>
        <taxon>Colletotrichum destructivum species complex</taxon>
    </lineage>
</organism>